<evidence type="ECO:0000313" key="3">
    <source>
        <dbReference type="EMBL" id="VDS06966.1"/>
    </source>
</evidence>
<proteinExistence type="predicted"/>
<dbReference type="SUPFAM" id="SSF50346">
    <property type="entry name" value="PRC-barrel domain"/>
    <property type="match status" value="1"/>
</dbReference>
<accession>A0A447IHI9</accession>
<feature type="chain" id="PRO_5019309505" evidence="1">
    <location>
        <begin position="21"/>
        <end position="178"/>
    </location>
</feature>
<dbReference type="EMBL" id="UZWE01000014">
    <property type="protein sequence ID" value="VDS06966.1"/>
    <property type="molecule type" value="Genomic_DNA"/>
</dbReference>
<evidence type="ECO:0000256" key="1">
    <source>
        <dbReference type="SAM" id="SignalP"/>
    </source>
</evidence>
<gene>
    <name evidence="3" type="ORF">PARHAE_00137</name>
</gene>
<dbReference type="Proteomes" id="UP000270743">
    <property type="component" value="Unassembled WGS sequence"/>
</dbReference>
<dbReference type="AlphaFoldDB" id="A0A447IHI9"/>
<dbReference type="RefSeq" id="WP_126152691.1">
    <property type="nucleotide sequence ID" value="NZ_UZWE01000014.1"/>
</dbReference>
<dbReference type="InterPro" id="IPR027275">
    <property type="entry name" value="PRC-brl_dom"/>
</dbReference>
<feature type="signal peptide" evidence="1">
    <location>
        <begin position="1"/>
        <end position="20"/>
    </location>
</feature>
<sequence length="178" mass="18445">MTKLLASTALAAMLALPVMAQTATDATTAPAADAATTTAPAADTATTAPAADATTTAAADDGFGYTAMAGDMSAETFIGKRLYSSETEVDVGATYTEVDQNWNDIGEISDLVLSQDGQVKAVLVDIGGFLGLGERTVAVSMDDLRTIRDGDSENEYFIVFTANRAALENAPEFAWADE</sequence>
<dbReference type="InterPro" id="IPR011033">
    <property type="entry name" value="PRC_barrel-like_sf"/>
</dbReference>
<evidence type="ECO:0000259" key="2">
    <source>
        <dbReference type="Pfam" id="PF05239"/>
    </source>
</evidence>
<keyword evidence="1" id="KW-0732">Signal</keyword>
<feature type="domain" description="PRC-barrel" evidence="2">
    <location>
        <begin position="103"/>
        <end position="160"/>
    </location>
</feature>
<reference evidence="3 4" key="1">
    <citation type="submission" date="2018-12" db="EMBL/GenBank/DDBJ databases">
        <authorList>
            <person name="Criscuolo A."/>
        </authorList>
    </citation>
    <scope>NUCLEOTIDE SEQUENCE [LARGE SCALE GENOMIC DNA]</scope>
    <source>
        <strain evidence="3">ACIP1116241</strain>
    </source>
</reference>
<name>A0A447IHI9_9RHOB</name>
<dbReference type="Pfam" id="PF05239">
    <property type="entry name" value="PRC"/>
    <property type="match status" value="1"/>
</dbReference>
<dbReference type="OrthoDB" id="7876889at2"/>
<evidence type="ECO:0000313" key="4">
    <source>
        <dbReference type="Proteomes" id="UP000270743"/>
    </source>
</evidence>
<keyword evidence="4" id="KW-1185">Reference proteome</keyword>
<dbReference type="Gene3D" id="2.30.30.240">
    <property type="entry name" value="PRC-barrel domain"/>
    <property type="match status" value="1"/>
</dbReference>
<organism evidence="3 4">
    <name type="scientific">Paracoccus haematequi</name>
    <dbReference type="NCBI Taxonomy" id="2491866"/>
    <lineage>
        <taxon>Bacteria</taxon>
        <taxon>Pseudomonadati</taxon>
        <taxon>Pseudomonadota</taxon>
        <taxon>Alphaproteobacteria</taxon>
        <taxon>Rhodobacterales</taxon>
        <taxon>Paracoccaceae</taxon>
        <taxon>Paracoccus</taxon>
    </lineage>
</organism>
<protein>
    <submittedName>
        <fullName evidence="3">PRC-barrel domain protein</fullName>
    </submittedName>
</protein>